<dbReference type="GO" id="GO:0009313">
    <property type="term" value="P:oligosaccharide catabolic process"/>
    <property type="evidence" value="ECO:0007669"/>
    <property type="project" value="TreeGrafter"/>
</dbReference>
<accession>A0A0R1EI59</accession>
<dbReference type="Pfam" id="PF23915">
    <property type="entry name" value="SusG_C"/>
    <property type="match status" value="1"/>
</dbReference>
<dbReference type="PANTHER" id="PTHR10357">
    <property type="entry name" value="ALPHA-AMYLASE FAMILY MEMBER"/>
    <property type="match status" value="1"/>
</dbReference>
<dbReference type="InterPro" id="IPR017853">
    <property type="entry name" value="GH"/>
</dbReference>
<dbReference type="Proteomes" id="UP000051984">
    <property type="component" value="Unassembled WGS sequence"/>
</dbReference>
<evidence type="ECO:0000256" key="2">
    <source>
        <dbReference type="ARBA" id="ARBA00023295"/>
    </source>
</evidence>
<dbReference type="Gene3D" id="2.60.40.1180">
    <property type="entry name" value="Golgi alpha-mannosidase II"/>
    <property type="match status" value="1"/>
</dbReference>
<sequence length="206" mass="23110">MLAAAIHLSRGTPYIYMGEEIGMTDPHYHSMDDYVDIEAKNAYKALLKEGKSEKAAFAIILAKARDNSRTPMQWDDSANAGFTTGTPWLRPTNQKEINVKDELAHGEIFQFYQKLIALRKQYDVISDGSYEPFGTDIDRLYAYERVAGEDHLLVLNNFSDKTITVPLPNRFQSAKVLITNESGLIPTATMTLPPYATIALLTSEEN</sequence>
<gene>
    <name evidence="5" type="ORF">FD51_GL002471</name>
</gene>
<dbReference type="InterPro" id="IPR006047">
    <property type="entry name" value="GH13_cat_dom"/>
</dbReference>
<evidence type="ECO:0000313" key="6">
    <source>
        <dbReference type="Proteomes" id="UP000051984"/>
    </source>
</evidence>
<evidence type="ECO:0000313" key="5">
    <source>
        <dbReference type="EMBL" id="KRK09195.1"/>
    </source>
</evidence>
<reference evidence="5 6" key="1">
    <citation type="journal article" date="2015" name="Genome Announc.">
        <title>Expanding the biotechnology potential of lactobacilli through comparative genomics of 213 strains and associated genera.</title>
        <authorList>
            <person name="Sun Z."/>
            <person name="Harris H.M."/>
            <person name="McCann A."/>
            <person name="Guo C."/>
            <person name="Argimon S."/>
            <person name="Zhang W."/>
            <person name="Yang X."/>
            <person name="Jeffery I.B."/>
            <person name="Cooney J.C."/>
            <person name="Kagawa T.F."/>
            <person name="Liu W."/>
            <person name="Song Y."/>
            <person name="Salvetti E."/>
            <person name="Wrobel A."/>
            <person name="Rasinkangas P."/>
            <person name="Parkhill J."/>
            <person name="Rea M.C."/>
            <person name="O'Sullivan O."/>
            <person name="Ritari J."/>
            <person name="Douillard F.P."/>
            <person name="Paul Ross R."/>
            <person name="Yang R."/>
            <person name="Briner A.E."/>
            <person name="Felis G.E."/>
            <person name="de Vos W.M."/>
            <person name="Barrangou R."/>
            <person name="Klaenhammer T.R."/>
            <person name="Caufield P.W."/>
            <person name="Cui Y."/>
            <person name="Zhang H."/>
            <person name="O'Toole P.W."/>
        </authorList>
    </citation>
    <scope>NUCLEOTIDE SEQUENCE [LARGE SCALE GENOMIC DNA]</scope>
    <source>
        <strain evidence="5 6">DSM 20178</strain>
    </source>
</reference>
<dbReference type="InterPro" id="IPR056300">
    <property type="entry name" value="SusG-like_C"/>
</dbReference>
<name>A0A0R1EI59_LACZE</name>
<protein>
    <submittedName>
        <fullName evidence="5">Alpha,alpha-phosphotrehalase (Gh13)</fullName>
    </submittedName>
</protein>
<dbReference type="AlphaFoldDB" id="A0A0R1EI59"/>
<evidence type="ECO:0000256" key="1">
    <source>
        <dbReference type="ARBA" id="ARBA00008061"/>
    </source>
</evidence>
<dbReference type="PATRIC" id="fig|1423816.3.peg.2572"/>
<organism evidence="5 6">
    <name type="scientific">Lacticaseibacillus zeae DSM 20178 = KCTC 3804</name>
    <dbReference type="NCBI Taxonomy" id="1423816"/>
    <lineage>
        <taxon>Bacteria</taxon>
        <taxon>Bacillati</taxon>
        <taxon>Bacillota</taxon>
        <taxon>Bacilli</taxon>
        <taxon>Lactobacillales</taxon>
        <taxon>Lactobacillaceae</taxon>
        <taxon>Lacticaseibacillus</taxon>
    </lineage>
</organism>
<comment type="caution">
    <text evidence="5">The sequence shown here is derived from an EMBL/GenBank/DDBJ whole genome shotgun (WGS) entry which is preliminary data.</text>
</comment>
<dbReference type="Pfam" id="PF00128">
    <property type="entry name" value="Alpha-amylase"/>
    <property type="match status" value="1"/>
</dbReference>
<dbReference type="SUPFAM" id="SSF51445">
    <property type="entry name" value="(Trans)glycosidases"/>
    <property type="match status" value="1"/>
</dbReference>
<proteinExistence type="inferred from homology"/>
<dbReference type="InterPro" id="IPR013780">
    <property type="entry name" value="Glyco_hydro_b"/>
</dbReference>
<feature type="domain" description="Glycosyl hydrolase family 13 catalytic" evidence="3">
    <location>
        <begin position="1"/>
        <end position="128"/>
    </location>
</feature>
<dbReference type="eggNOG" id="COG0366">
    <property type="taxonomic scope" value="Bacteria"/>
</dbReference>
<dbReference type="Gene3D" id="3.20.20.80">
    <property type="entry name" value="Glycosidases"/>
    <property type="match status" value="1"/>
</dbReference>
<evidence type="ECO:0000259" key="4">
    <source>
        <dbReference type="Pfam" id="PF23915"/>
    </source>
</evidence>
<evidence type="ECO:0000259" key="3">
    <source>
        <dbReference type="Pfam" id="PF00128"/>
    </source>
</evidence>
<comment type="similarity">
    <text evidence="1">Belongs to the glycosyl hydrolase 13 family.</text>
</comment>
<keyword evidence="2" id="KW-0326">Glycosidase</keyword>
<dbReference type="PANTHER" id="PTHR10357:SF217">
    <property type="entry name" value="TREHALOSE-6-PHOSPHATE HYDROLASE"/>
    <property type="match status" value="1"/>
</dbReference>
<dbReference type="EMBL" id="AZCT01000042">
    <property type="protein sequence ID" value="KRK09195.1"/>
    <property type="molecule type" value="Genomic_DNA"/>
</dbReference>
<feature type="domain" description="Alpha-amylase SusG-like C-terminal" evidence="4">
    <location>
        <begin position="141"/>
        <end position="198"/>
    </location>
</feature>
<dbReference type="GO" id="GO:0004556">
    <property type="term" value="F:alpha-amylase activity"/>
    <property type="evidence" value="ECO:0007669"/>
    <property type="project" value="TreeGrafter"/>
</dbReference>
<dbReference type="SUPFAM" id="SSF51011">
    <property type="entry name" value="Glycosyl hydrolase domain"/>
    <property type="match status" value="1"/>
</dbReference>
<keyword evidence="2" id="KW-0378">Hydrolase</keyword>